<proteinExistence type="predicted"/>
<dbReference type="AlphaFoldDB" id="A0AAV4B6V3"/>
<dbReference type="EMBL" id="BLXT01004656">
    <property type="protein sequence ID" value="GFO16330.1"/>
    <property type="molecule type" value="Genomic_DNA"/>
</dbReference>
<protein>
    <submittedName>
        <fullName evidence="1">Uncharacterized protein</fullName>
    </submittedName>
</protein>
<dbReference type="Proteomes" id="UP000735302">
    <property type="component" value="Unassembled WGS sequence"/>
</dbReference>
<sequence>MMSKPMVWFLYIAIPQQGDHRLSGPPPGQGADEGVRTRDRRVPAYLCVIDPLQSNFDSGSQALVLLISGYSLGHNFKFPEEAICSFGFVRIAFSPHEDLRLLGPYQGQGVGDGLGLAK</sequence>
<name>A0AAV4B6V3_9GAST</name>
<evidence type="ECO:0000313" key="1">
    <source>
        <dbReference type="EMBL" id="GFO16330.1"/>
    </source>
</evidence>
<accession>A0AAV4B6V3</accession>
<evidence type="ECO:0000313" key="2">
    <source>
        <dbReference type="Proteomes" id="UP000735302"/>
    </source>
</evidence>
<gene>
    <name evidence="1" type="ORF">PoB_004283500</name>
</gene>
<keyword evidence="2" id="KW-1185">Reference proteome</keyword>
<reference evidence="1 2" key="1">
    <citation type="journal article" date="2021" name="Elife">
        <title>Chloroplast acquisition without the gene transfer in kleptoplastic sea slugs, Plakobranchus ocellatus.</title>
        <authorList>
            <person name="Maeda T."/>
            <person name="Takahashi S."/>
            <person name="Yoshida T."/>
            <person name="Shimamura S."/>
            <person name="Takaki Y."/>
            <person name="Nagai Y."/>
            <person name="Toyoda A."/>
            <person name="Suzuki Y."/>
            <person name="Arimoto A."/>
            <person name="Ishii H."/>
            <person name="Satoh N."/>
            <person name="Nishiyama T."/>
            <person name="Hasebe M."/>
            <person name="Maruyama T."/>
            <person name="Minagawa J."/>
            <person name="Obokata J."/>
            <person name="Shigenobu S."/>
        </authorList>
    </citation>
    <scope>NUCLEOTIDE SEQUENCE [LARGE SCALE GENOMIC DNA]</scope>
</reference>
<organism evidence="1 2">
    <name type="scientific">Plakobranchus ocellatus</name>
    <dbReference type="NCBI Taxonomy" id="259542"/>
    <lineage>
        <taxon>Eukaryota</taxon>
        <taxon>Metazoa</taxon>
        <taxon>Spiralia</taxon>
        <taxon>Lophotrochozoa</taxon>
        <taxon>Mollusca</taxon>
        <taxon>Gastropoda</taxon>
        <taxon>Heterobranchia</taxon>
        <taxon>Euthyneura</taxon>
        <taxon>Panpulmonata</taxon>
        <taxon>Sacoglossa</taxon>
        <taxon>Placobranchoidea</taxon>
        <taxon>Plakobranchidae</taxon>
        <taxon>Plakobranchus</taxon>
    </lineage>
</organism>
<comment type="caution">
    <text evidence="1">The sequence shown here is derived from an EMBL/GenBank/DDBJ whole genome shotgun (WGS) entry which is preliminary data.</text>
</comment>